<evidence type="ECO:0000313" key="2">
    <source>
        <dbReference type="EMBL" id="KAK4130939.1"/>
    </source>
</evidence>
<keyword evidence="3" id="KW-1185">Reference proteome</keyword>
<feature type="signal peptide" evidence="1">
    <location>
        <begin position="1"/>
        <end position="19"/>
    </location>
</feature>
<dbReference type="Proteomes" id="UP001304895">
    <property type="component" value="Unassembled WGS sequence"/>
</dbReference>
<gene>
    <name evidence="2" type="ORF">BT67DRAFT_445087</name>
</gene>
<feature type="chain" id="PRO_5042975063" evidence="1">
    <location>
        <begin position="20"/>
        <end position="189"/>
    </location>
</feature>
<accession>A0AAN6UDU9</accession>
<keyword evidence="1" id="KW-0732">Signal</keyword>
<comment type="caution">
    <text evidence="2">The sequence shown here is derived from an EMBL/GenBank/DDBJ whole genome shotgun (WGS) entry which is preliminary data.</text>
</comment>
<dbReference type="AlphaFoldDB" id="A0AAN6UDU9"/>
<reference evidence="2" key="2">
    <citation type="submission" date="2023-05" db="EMBL/GenBank/DDBJ databases">
        <authorList>
            <consortium name="Lawrence Berkeley National Laboratory"/>
            <person name="Steindorff A."/>
            <person name="Hensen N."/>
            <person name="Bonometti L."/>
            <person name="Westerberg I."/>
            <person name="Brannstrom I.O."/>
            <person name="Guillou S."/>
            <person name="Cros-Aarteil S."/>
            <person name="Calhoun S."/>
            <person name="Haridas S."/>
            <person name="Kuo A."/>
            <person name="Mondo S."/>
            <person name="Pangilinan J."/>
            <person name="Riley R."/>
            <person name="Labutti K."/>
            <person name="Andreopoulos B."/>
            <person name="Lipzen A."/>
            <person name="Chen C."/>
            <person name="Yanf M."/>
            <person name="Daum C."/>
            <person name="Ng V."/>
            <person name="Clum A."/>
            <person name="Ohm R."/>
            <person name="Martin F."/>
            <person name="Silar P."/>
            <person name="Natvig D."/>
            <person name="Lalanne C."/>
            <person name="Gautier V."/>
            <person name="Ament-Velasquez S.L."/>
            <person name="Kruys A."/>
            <person name="Hutchinson M.I."/>
            <person name="Powell A.J."/>
            <person name="Barry K."/>
            <person name="Miller A.N."/>
            <person name="Grigoriev I.V."/>
            <person name="Debuchy R."/>
            <person name="Gladieux P."/>
            <person name="Thoren M.H."/>
            <person name="Johannesson H."/>
        </authorList>
    </citation>
    <scope>NUCLEOTIDE SEQUENCE</scope>
    <source>
        <strain evidence="2">CBS 123565</strain>
    </source>
</reference>
<reference evidence="2" key="1">
    <citation type="journal article" date="2023" name="Mol. Phylogenet. Evol.">
        <title>Genome-scale phylogeny and comparative genomics of the fungal order Sordariales.</title>
        <authorList>
            <person name="Hensen N."/>
            <person name="Bonometti L."/>
            <person name="Westerberg I."/>
            <person name="Brannstrom I.O."/>
            <person name="Guillou S."/>
            <person name="Cros-Aarteil S."/>
            <person name="Calhoun S."/>
            <person name="Haridas S."/>
            <person name="Kuo A."/>
            <person name="Mondo S."/>
            <person name="Pangilinan J."/>
            <person name="Riley R."/>
            <person name="LaButti K."/>
            <person name="Andreopoulos B."/>
            <person name="Lipzen A."/>
            <person name="Chen C."/>
            <person name="Yan M."/>
            <person name="Daum C."/>
            <person name="Ng V."/>
            <person name="Clum A."/>
            <person name="Steindorff A."/>
            <person name="Ohm R.A."/>
            <person name="Martin F."/>
            <person name="Silar P."/>
            <person name="Natvig D.O."/>
            <person name="Lalanne C."/>
            <person name="Gautier V."/>
            <person name="Ament-Velasquez S.L."/>
            <person name="Kruys A."/>
            <person name="Hutchinson M.I."/>
            <person name="Powell A.J."/>
            <person name="Barry K."/>
            <person name="Miller A.N."/>
            <person name="Grigoriev I.V."/>
            <person name="Debuchy R."/>
            <person name="Gladieux P."/>
            <person name="Hiltunen Thoren M."/>
            <person name="Johannesson H."/>
        </authorList>
    </citation>
    <scope>NUCLEOTIDE SEQUENCE</scope>
    <source>
        <strain evidence="2">CBS 123565</strain>
    </source>
</reference>
<organism evidence="2 3">
    <name type="scientific">Trichocladium antarcticum</name>
    <dbReference type="NCBI Taxonomy" id="1450529"/>
    <lineage>
        <taxon>Eukaryota</taxon>
        <taxon>Fungi</taxon>
        <taxon>Dikarya</taxon>
        <taxon>Ascomycota</taxon>
        <taxon>Pezizomycotina</taxon>
        <taxon>Sordariomycetes</taxon>
        <taxon>Sordariomycetidae</taxon>
        <taxon>Sordariales</taxon>
        <taxon>Chaetomiaceae</taxon>
        <taxon>Trichocladium</taxon>
    </lineage>
</organism>
<protein>
    <submittedName>
        <fullName evidence="2">Uncharacterized protein</fullName>
    </submittedName>
</protein>
<dbReference type="EMBL" id="MU853429">
    <property type="protein sequence ID" value="KAK4130939.1"/>
    <property type="molecule type" value="Genomic_DNA"/>
</dbReference>
<proteinExistence type="predicted"/>
<evidence type="ECO:0000256" key="1">
    <source>
        <dbReference type="SAM" id="SignalP"/>
    </source>
</evidence>
<evidence type="ECO:0000313" key="3">
    <source>
        <dbReference type="Proteomes" id="UP001304895"/>
    </source>
</evidence>
<sequence>MQLMKIAVFLTAALAHVQAAAIPAGPDETGRVLVHSRVMDGGTLGYWASDPAAVKDVDWDAGWNETTPSSSPAAAPVLGPRCGSNQVFCSTDNQAFAYVCTALLVVLINNRSARVAPAVGALSWTVDNNACWVAWRGRIDGLEQGYLMLAAANVRDTCTVGGSLTAGHVEDVRLNLQCTNVCLSNRPWC</sequence>
<name>A0AAN6UDU9_9PEZI</name>